<organism evidence="5 6">
    <name type="scientific">Rhodococcoides kyotonense</name>
    <dbReference type="NCBI Taxonomy" id="398843"/>
    <lineage>
        <taxon>Bacteria</taxon>
        <taxon>Bacillati</taxon>
        <taxon>Actinomycetota</taxon>
        <taxon>Actinomycetes</taxon>
        <taxon>Mycobacteriales</taxon>
        <taxon>Nocardiaceae</taxon>
        <taxon>Rhodococcoides</taxon>
    </lineage>
</organism>
<dbReference type="AlphaFoldDB" id="A0A177YKA4"/>
<sequence length="155" mass="17625">MSEVEYAEEIGSQLVRLQRIRERKLAQLKDASGGVEGAAFVCLFRLLTDGPMRSSTLAAMVDSDPSTVSRQVAQLVDRGHVERLRDETDGRAYVLAVTDSGREIARRIQERRTANLARVIEDWSGDDRARLVELLDRFLTDWERVKPDLQAVRER</sequence>
<feature type="domain" description="HTH marR-type" evidence="4">
    <location>
        <begin position="7"/>
        <end position="140"/>
    </location>
</feature>
<dbReference type="SMART" id="SM00347">
    <property type="entry name" value="HTH_MARR"/>
    <property type="match status" value="1"/>
</dbReference>
<dbReference type="Gene3D" id="1.10.10.10">
    <property type="entry name" value="Winged helix-like DNA-binding domain superfamily/Winged helix DNA-binding domain"/>
    <property type="match status" value="1"/>
</dbReference>
<dbReference type="InterPro" id="IPR036390">
    <property type="entry name" value="WH_DNA-bd_sf"/>
</dbReference>
<evidence type="ECO:0000256" key="2">
    <source>
        <dbReference type="ARBA" id="ARBA00023125"/>
    </source>
</evidence>
<dbReference type="PANTHER" id="PTHR33164">
    <property type="entry name" value="TRANSCRIPTIONAL REGULATOR, MARR FAMILY"/>
    <property type="match status" value="1"/>
</dbReference>
<evidence type="ECO:0000313" key="5">
    <source>
        <dbReference type="EMBL" id="OAK55977.1"/>
    </source>
</evidence>
<dbReference type="Pfam" id="PF01047">
    <property type="entry name" value="MarR"/>
    <property type="match status" value="1"/>
</dbReference>
<evidence type="ECO:0000256" key="3">
    <source>
        <dbReference type="ARBA" id="ARBA00023163"/>
    </source>
</evidence>
<dbReference type="InterPro" id="IPR036388">
    <property type="entry name" value="WH-like_DNA-bd_sf"/>
</dbReference>
<reference evidence="5 6" key="1">
    <citation type="submission" date="2016-03" db="EMBL/GenBank/DDBJ databases">
        <title>Genome sequence of Rhodococcus kyotonensis KB10.</title>
        <authorList>
            <person name="Jeong H."/>
            <person name="Hong C.E."/>
            <person name="Jo S.H."/>
            <person name="Park J.M."/>
        </authorList>
    </citation>
    <scope>NUCLEOTIDE SEQUENCE [LARGE SCALE GENOMIC DNA]</scope>
    <source>
        <strain evidence="5 6">KB10</strain>
    </source>
</reference>
<keyword evidence="2" id="KW-0238">DNA-binding</keyword>
<dbReference type="InterPro" id="IPR000835">
    <property type="entry name" value="HTH_MarR-typ"/>
</dbReference>
<dbReference type="InterPro" id="IPR023187">
    <property type="entry name" value="Tscrpt_reg_MarR-type_CS"/>
</dbReference>
<dbReference type="PANTHER" id="PTHR33164:SF57">
    <property type="entry name" value="MARR-FAMILY TRANSCRIPTIONAL REGULATOR"/>
    <property type="match status" value="1"/>
</dbReference>
<accession>A0A177YKA4</accession>
<dbReference type="GO" id="GO:0006950">
    <property type="term" value="P:response to stress"/>
    <property type="evidence" value="ECO:0007669"/>
    <property type="project" value="TreeGrafter"/>
</dbReference>
<keyword evidence="6" id="KW-1185">Reference proteome</keyword>
<keyword evidence="3" id="KW-0804">Transcription</keyword>
<dbReference type="GO" id="GO:0003677">
    <property type="term" value="F:DNA binding"/>
    <property type="evidence" value="ECO:0007669"/>
    <property type="project" value="UniProtKB-KW"/>
</dbReference>
<gene>
    <name evidence="5" type="ORF">A3K89_18685</name>
</gene>
<proteinExistence type="predicted"/>
<dbReference type="EMBL" id="LVHI01000007">
    <property type="protein sequence ID" value="OAK55977.1"/>
    <property type="molecule type" value="Genomic_DNA"/>
</dbReference>
<evidence type="ECO:0000259" key="4">
    <source>
        <dbReference type="PROSITE" id="PS50995"/>
    </source>
</evidence>
<dbReference type="Proteomes" id="UP000077519">
    <property type="component" value="Unassembled WGS sequence"/>
</dbReference>
<dbReference type="PROSITE" id="PS01117">
    <property type="entry name" value="HTH_MARR_1"/>
    <property type="match status" value="1"/>
</dbReference>
<comment type="caution">
    <text evidence="5">The sequence shown here is derived from an EMBL/GenBank/DDBJ whole genome shotgun (WGS) entry which is preliminary data.</text>
</comment>
<evidence type="ECO:0000256" key="1">
    <source>
        <dbReference type="ARBA" id="ARBA00023015"/>
    </source>
</evidence>
<protein>
    <submittedName>
        <fullName evidence="5">MarR family transcriptional regulator</fullName>
    </submittedName>
</protein>
<dbReference type="PROSITE" id="PS50995">
    <property type="entry name" value="HTH_MARR_2"/>
    <property type="match status" value="1"/>
</dbReference>
<dbReference type="SUPFAM" id="SSF46785">
    <property type="entry name" value="Winged helix' DNA-binding domain"/>
    <property type="match status" value="1"/>
</dbReference>
<name>A0A177YKA4_9NOCA</name>
<dbReference type="GO" id="GO:0003700">
    <property type="term" value="F:DNA-binding transcription factor activity"/>
    <property type="evidence" value="ECO:0007669"/>
    <property type="project" value="InterPro"/>
</dbReference>
<keyword evidence="1" id="KW-0805">Transcription regulation</keyword>
<evidence type="ECO:0000313" key="6">
    <source>
        <dbReference type="Proteomes" id="UP000077519"/>
    </source>
</evidence>
<dbReference type="InterPro" id="IPR039422">
    <property type="entry name" value="MarR/SlyA-like"/>
</dbReference>